<keyword evidence="4 9" id="KW-0028">Amino-acid biosynthesis</keyword>
<keyword evidence="6 9" id="KW-0057">Aromatic amino acid biosynthesis</keyword>
<comment type="catalytic activity">
    <reaction evidence="8 9">
        <text>(1S,2R)-1-C-(indol-3-yl)glycerol 3-phosphate + L-serine = D-glyceraldehyde 3-phosphate + L-tryptophan + H2O</text>
        <dbReference type="Rhea" id="RHEA:10532"/>
        <dbReference type="ChEBI" id="CHEBI:15377"/>
        <dbReference type="ChEBI" id="CHEBI:33384"/>
        <dbReference type="ChEBI" id="CHEBI:57912"/>
        <dbReference type="ChEBI" id="CHEBI:58866"/>
        <dbReference type="ChEBI" id="CHEBI:59776"/>
        <dbReference type="EC" id="4.2.1.20"/>
    </reaction>
</comment>
<dbReference type="InterPro" id="IPR013785">
    <property type="entry name" value="Aldolase_TIM"/>
</dbReference>
<dbReference type="NCBIfam" id="TIGR00262">
    <property type="entry name" value="trpA"/>
    <property type="match status" value="1"/>
</dbReference>
<dbReference type="PANTHER" id="PTHR43406:SF1">
    <property type="entry name" value="TRYPTOPHAN SYNTHASE ALPHA CHAIN, CHLOROPLASTIC"/>
    <property type="match status" value="1"/>
</dbReference>
<evidence type="ECO:0000256" key="9">
    <source>
        <dbReference type="HAMAP-Rule" id="MF_00131"/>
    </source>
</evidence>
<dbReference type="Gene3D" id="3.20.20.70">
    <property type="entry name" value="Aldolase class I"/>
    <property type="match status" value="1"/>
</dbReference>
<dbReference type="SUPFAM" id="SSF51366">
    <property type="entry name" value="Ribulose-phoshate binding barrel"/>
    <property type="match status" value="1"/>
</dbReference>
<evidence type="ECO:0000256" key="2">
    <source>
        <dbReference type="ARBA" id="ARBA00004733"/>
    </source>
</evidence>
<evidence type="ECO:0000313" key="11">
    <source>
        <dbReference type="EMBL" id="SHG95355.1"/>
    </source>
</evidence>
<dbReference type="HAMAP" id="MF_00131">
    <property type="entry name" value="Trp_synth_alpha"/>
    <property type="match status" value="1"/>
</dbReference>
<comment type="similarity">
    <text evidence="9 10">Belongs to the TrpA family.</text>
</comment>
<comment type="pathway">
    <text evidence="2 9">Amino-acid biosynthesis; L-tryptophan biosynthesis; L-tryptophan from chorismate: step 5/5.</text>
</comment>
<dbReference type="OrthoDB" id="9804578at2"/>
<dbReference type="EC" id="4.2.1.20" evidence="9"/>
<gene>
    <name evidence="9" type="primary">trpA</name>
    <name evidence="11" type="ORF">SAMN04488530_11251</name>
</gene>
<accession>A0A1M5P0W8</accession>
<keyword evidence="12" id="KW-1185">Reference proteome</keyword>
<feature type="active site" description="Proton acceptor" evidence="9">
    <location>
        <position position="49"/>
    </location>
</feature>
<dbReference type="AlphaFoldDB" id="A0A1M5P0W8"/>
<dbReference type="EMBL" id="FQWX01000012">
    <property type="protein sequence ID" value="SHG95355.1"/>
    <property type="molecule type" value="Genomic_DNA"/>
</dbReference>
<comment type="subunit">
    <text evidence="3 9">Tetramer of two alpha and two beta chains.</text>
</comment>
<dbReference type="FunFam" id="3.20.20.70:FF:000037">
    <property type="entry name" value="Tryptophan synthase alpha chain"/>
    <property type="match status" value="1"/>
</dbReference>
<dbReference type="UniPathway" id="UPA00035">
    <property type="reaction ID" value="UER00044"/>
</dbReference>
<reference evidence="12" key="1">
    <citation type="submission" date="2016-11" db="EMBL/GenBank/DDBJ databases">
        <authorList>
            <person name="Varghese N."/>
            <person name="Submissions S."/>
        </authorList>
    </citation>
    <scope>NUCLEOTIDE SEQUENCE [LARGE SCALE GENOMIC DNA]</scope>
    <source>
        <strain evidence="12">DSM 2635</strain>
    </source>
</reference>
<evidence type="ECO:0000256" key="3">
    <source>
        <dbReference type="ARBA" id="ARBA00011270"/>
    </source>
</evidence>
<dbReference type="InterPro" id="IPR002028">
    <property type="entry name" value="Trp_synthase_suA"/>
</dbReference>
<dbReference type="RefSeq" id="WP_073125770.1">
    <property type="nucleotide sequence ID" value="NZ_BAABCH010000099.1"/>
</dbReference>
<evidence type="ECO:0000256" key="5">
    <source>
        <dbReference type="ARBA" id="ARBA00022822"/>
    </source>
</evidence>
<evidence type="ECO:0000256" key="4">
    <source>
        <dbReference type="ARBA" id="ARBA00022605"/>
    </source>
</evidence>
<dbReference type="GO" id="GO:0004834">
    <property type="term" value="F:tryptophan synthase activity"/>
    <property type="evidence" value="ECO:0007669"/>
    <property type="project" value="UniProtKB-UniRule"/>
</dbReference>
<organism evidence="11 12">
    <name type="scientific">Asaccharospora irregularis DSM 2635</name>
    <dbReference type="NCBI Taxonomy" id="1121321"/>
    <lineage>
        <taxon>Bacteria</taxon>
        <taxon>Bacillati</taxon>
        <taxon>Bacillota</taxon>
        <taxon>Clostridia</taxon>
        <taxon>Peptostreptococcales</taxon>
        <taxon>Peptostreptococcaceae</taxon>
        <taxon>Asaccharospora</taxon>
    </lineage>
</organism>
<evidence type="ECO:0000256" key="6">
    <source>
        <dbReference type="ARBA" id="ARBA00023141"/>
    </source>
</evidence>
<evidence type="ECO:0000256" key="7">
    <source>
        <dbReference type="ARBA" id="ARBA00023239"/>
    </source>
</evidence>
<dbReference type="STRING" id="1121321.SAMN04488530_11251"/>
<evidence type="ECO:0000256" key="10">
    <source>
        <dbReference type="RuleBase" id="RU003662"/>
    </source>
</evidence>
<evidence type="ECO:0000313" key="12">
    <source>
        <dbReference type="Proteomes" id="UP000243255"/>
    </source>
</evidence>
<dbReference type="CDD" id="cd04724">
    <property type="entry name" value="Tryptophan_synthase_alpha"/>
    <property type="match status" value="1"/>
</dbReference>
<protein>
    <recommendedName>
        <fullName evidence="9">Tryptophan synthase alpha chain</fullName>
        <ecNumber evidence="9">4.2.1.20</ecNumber>
    </recommendedName>
</protein>
<dbReference type="PROSITE" id="PS00167">
    <property type="entry name" value="TRP_SYNTHASE_ALPHA"/>
    <property type="match status" value="1"/>
</dbReference>
<evidence type="ECO:0000256" key="1">
    <source>
        <dbReference type="ARBA" id="ARBA00003365"/>
    </source>
</evidence>
<sequence>MNRIDMKFEELKKENKKALITFITAGDPNLDMTENLVLTMDKAGADIIEIGVPFSDPIAEGPVIQMASKRSLDNGTKLVHIFDLVKRLRENTEKPILLMLYLNSIFGFGTEKFFSLCNESGIDGVIVPDMPFEEKDEIQSYADEYKVHSISLVAPTSGDRIQKIAKNSKGFLYCVSSTGVTGTRNEFSTDFDKFFTEIKKSASIPYAVGFGISSPKQVREMKKYCDGVIIGSAIVKLVEKHKEKAEKPVFDFVKSAKMALNDYIVL</sequence>
<dbReference type="InterPro" id="IPR011060">
    <property type="entry name" value="RibuloseP-bd_barrel"/>
</dbReference>
<evidence type="ECO:0000256" key="8">
    <source>
        <dbReference type="ARBA" id="ARBA00049047"/>
    </source>
</evidence>
<keyword evidence="5 9" id="KW-0822">Tryptophan biosynthesis</keyword>
<feature type="active site" description="Proton acceptor" evidence="9">
    <location>
        <position position="60"/>
    </location>
</feature>
<comment type="function">
    <text evidence="1 9">The alpha subunit is responsible for the aldol cleavage of indoleglycerol phosphate to indole and glyceraldehyde 3-phosphate.</text>
</comment>
<keyword evidence="7 9" id="KW-0456">Lyase</keyword>
<dbReference type="GO" id="GO:0005829">
    <property type="term" value="C:cytosol"/>
    <property type="evidence" value="ECO:0007669"/>
    <property type="project" value="TreeGrafter"/>
</dbReference>
<dbReference type="InterPro" id="IPR018204">
    <property type="entry name" value="Trp_synthase_alpha_AS"/>
</dbReference>
<dbReference type="Proteomes" id="UP000243255">
    <property type="component" value="Unassembled WGS sequence"/>
</dbReference>
<name>A0A1M5P0W8_9FIRM</name>
<proteinExistence type="inferred from homology"/>
<dbReference type="Pfam" id="PF00290">
    <property type="entry name" value="Trp_syntA"/>
    <property type="match status" value="1"/>
</dbReference>
<dbReference type="PANTHER" id="PTHR43406">
    <property type="entry name" value="TRYPTOPHAN SYNTHASE, ALPHA CHAIN"/>
    <property type="match status" value="1"/>
</dbReference>